<dbReference type="EMBL" id="JACJID010000009">
    <property type="protein sequence ID" value="MBA8931777.1"/>
    <property type="molecule type" value="Genomic_DNA"/>
</dbReference>
<dbReference type="PANTHER" id="PTHR43194">
    <property type="entry name" value="HYDROLASE ALPHA/BETA FOLD FAMILY"/>
    <property type="match status" value="1"/>
</dbReference>
<dbReference type="Gene3D" id="3.40.50.1820">
    <property type="entry name" value="alpha/beta hydrolase"/>
    <property type="match status" value="1"/>
</dbReference>
<name>A0ABR6BYW6_9PSEU</name>
<evidence type="ECO:0000313" key="2">
    <source>
        <dbReference type="EMBL" id="MBA8931777.1"/>
    </source>
</evidence>
<dbReference type="PANTHER" id="PTHR43194:SF2">
    <property type="entry name" value="PEROXISOMAL MEMBRANE PROTEIN LPX1"/>
    <property type="match status" value="1"/>
</dbReference>
<accession>A0ABR6BYW6</accession>
<gene>
    <name evidence="2" type="ORF">BC739_009029</name>
</gene>
<organism evidence="2 3">
    <name type="scientific">Kutzneria viridogrisea</name>
    <dbReference type="NCBI Taxonomy" id="47990"/>
    <lineage>
        <taxon>Bacteria</taxon>
        <taxon>Bacillati</taxon>
        <taxon>Actinomycetota</taxon>
        <taxon>Actinomycetes</taxon>
        <taxon>Pseudonocardiales</taxon>
        <taxon>Pseudonocardiaceae</taxon>
        <taxon>Kutzneria</taxon>
    </lineage>
</organism>
<proteinExistence type="predicted"/>
<dbReference type="InterPro" id="IPR029058">
    <property type="entry name" value="AB_hydrolase_fold"/>
</dbReference>
<protein>
    <submittedName>
        <fullName evidence="2">Pimeloyl-ACP methyl ester carboxylesterase</fullName>
    </submittedName>
</protein>
<dbReference type="InterPro" id="IPR000073">
    <property type="entry name" value="AB_hydrolase_1"/>
</dbReference>
<dbReference type="InterPro" id="IPR050228">
    <property type="entry name" value="Carboxylesterase_BioH"/>
</dbReference>
<sequence>MGKIVANGIRTHFQRMPARCADARSAPTVVFIHGLGTDSLASFYLTLAAPVAAAGINMIAYDLRGHGRTDRPATGYRVGDFVDDLAALLDELDVEGPVHLVGNSFGGTVAFSYALAHPHRVASIISIEAEPATEGWGSRMSQLLRYLAHEMTKESTFADIEAKSGAHHAKLARNAADKFHTTSIVDDLPTGPLMSVPELMSIRCPVMSVLGSEGLQAGDPHLLGSVLHNCRTVIMQGQDHSVLVDAHRRVRELLIPWVLGMHSEIPWLYEAAEAAALGTAPAVLADNVA</sequence>
<dbReference type="RefSeq" id="WP_318296959.1">
    <property type="nucleotide sequence ID" value="NZ_BAAABQ010000089.1"/>
</dbReference>
<dbReference type="PRINTS" id="PR00111">
    <property type="entry name" value="ABHYDROLASE"/>
</dbReference>
<keyword evidence="3" id="KW-1185">Reference proteome</keyword>
<dbReference type="Pfam" id="PF00561">
    <property type="entry name" value="Abhydrolase_1"/>
    <property type="match status" value="1"/>
</dbReference>
<comment type="caution">
    <text evidence="2">The sequence shown here is derived from an EMBL/GenBank/DDBJ whole genome shotgun (WGS) entry which is preliminary data.</text>
</comment>
<dbReference type="Proteomes" id="UP000517916">
    <property type="component" value="Unassembled WGS sequence"/>
</dbReference>
<feature type="domain" description="AB hydrolase-1" evidence="1">
    <location>
        <begin position="27"/>
        <end position="134"/>
    </location>
</feature>
<evidence type="ECO:0000259" key="1">
    <source>
        <dbReference type="Pfam" id="PF00561"/>
    </source>
</evidence>
<reference evidence="2 3" key="1">
    <citation type="submission" date="2020-08" db="EMBL/GenBank/DDBJ databases">
        <title>Genomic Encyclopedia of Archaeal and Bacterial Type Strains, Phase II (KMG-II): from individual species to whole genera.</title>
        <authorList>
            <person name="Goeker M."/>
        </authorList>
    </citation>
    <scope>NUCLEOTIDE SEQUENCE [LARGE SCALE GENOMIC DNA]</scope>
    <source>
        <strain evidence="2 3">DSM 43850</strain>
    </source>
</reference>
<evidence type="ECO:0000313" key="3">
    <source>
        <dbReference type="Proteomes" id="UP000517916"/>
    </source>
</evidence>
<dbReference type="SUPFAM" id="SSF53474">
    <property type="entry name" value="alpha/beta-Hydrolases"/>
    <property type="match status" value="1"/>
</dbReference>